<feature type="domain" description="HotDog ACOT-type" evidence="5">
    <location>
        <begin position="140"/>
        <end position="276"/>
    </location>
</feature>
<dbReference type="AlphaFoldDB" id="A0AAD5T0T8"/>
<dbReference type="PANTHER" id="PTHR12655">
    <property type="entry name" value="ACYL-COA THIOESTERASE"/>
    <property type="match status" value="1"/>
</dbReference>
<dbReference type="Proteomes" id="UP001211907">
    <property type="component" value="Unassembled WGS sequence"/>
</dbReference>
<dbReference type="Pfam" id="PF03061">
    <property type="entry name" value="4HBT"/>
    <property type="match status" value="1"/>
</dbReference>
<reference evidence="6" key="1">
    <citation type="submission" date="2020-05" db="EMBL/GenBank/DDBJ databases">
        <title>Phylogenomic resolution of chytrid fungi.</title>
        <authorList>
            <person name="Stajich J.E."/>
            <person name="Amses K."/>
            <person name="Simmons R."/>
            <person name="Seto K."/>
            <person name="Myers J."/>
            <person name="Bonds A."/>
            <person name="Quandt C.A."/>
            <person name="Barry K."/>
            <person name="Liu P."/>
            <person name="Grigoriev I."/>
            <person name="Longcore J.E."/>
            <person name="James T.Y."/>
        </authorList>
    </citation>
    <scope>NUCLEOTIDE SEQUENCE</scope>
    <source>
        <strain evidence="6">JEL0513</strain>
    </source>
</reference>
<dbReference type="GO" id="GO:0005739">
    <property type="term" value="C:mitochondrion"/>
    <property type="evidence" value="ECO:0007669"/>
    <property type="project" value="TreeGrafter"/>
</dbReference>
<dbReference type="EMBL" id="JADGJH010000758">
    <property type="protein sequence ID" value="KAJ3123134.1"/>
    <property type="molecule type" value="Genomic_DNA"/>
</dbReference>
<keyword evidence="7" id="KW-1185">Reference proteome</keyword>
<keyword evidence="4" id="KW-0809">Transit peptide</keyword>
<dbReference type="PROSITE" id="PS51770">
    <property type="entry name" value="HOTDOG_ACOT"/>
    <property type="match status" value="2"/>
</dbReference>
<evidence type="ECO:0000313" key="7">
    <source>
        <dbReference type="Proteomes" id="UP001211907"/>
    </source>
</evidence>
<dbReference type="InterPro" id="IPR029069">
    <property type="entry name" value="HotDog_dom_sf"/>
</dbReference>
<proteinExistence type="inferred from homology"/>
<dbReference type="CDD" id="cd03442">
    <property type="entry name" value="BFIT_BACH"/>
    <property type="match status" value="2"/>
</dbReference>
<organism evidence="6 7">
    <name type="scientific">Physocladia obscura</name>
    <dbReference type="NCBI Taxonomy" id="109957"/>
    <lineage>
        <taxon>Eukaryota</taxon>
        <taxon>Fungi</taxon>
        <taxon>Fungi incertae sedis</taxon>
        <taxon>Chytridiomycota</taxon>
        <taxon>Chytridiomycota incertae sedis</taxon>
        <taxon>Chytridiomycetes</taxon>
        <taxon>Chytridiales</taxon>
        <taxon>Chytriomycetaceae</taxon>
        <taxon>Physocladia</taxon>
    </lineage>
</organism>
<evidence type="ECO:0000259" key="5">
    <source>
        <dbReference type="PROSITE" id="PS51770"/>
    </source>
</evidence>
<sequence>MTPSTIIATSHAAVIRERNNNLTARILSVVTKYHLPNSSTNFSSNSVTTALRRHLSSKSSSAHPVVQIPKVLPELKQHLRFNDRITYGWNNTGSESDTDKRLEQQRTPLSPLAALQTATAAAVNYSTVVEKSMADSFLHIFLPFRSDLSLKDEYLNLYGRIRVGKVLEDLDALAGSIASLHNDGSERPLSVVTASIDRISLLREIPIDKDISIYGNVTYVGKTSMEVTVHMETVSEDSNLSSRDIEAKKYLRTKLPKQSGDLIMAAKFIMVAVDTETQKPAQVFPLRLETEQERAIFRRGREHKARKQLTAQSSLPNHPPSPTEMALVHSIYREYATSTTVVPKPKNIVWMHDTLRHSFNLTFPQDRNIHNKIFGGHLIRLAFELAYVSATVMARQALQFVAMDDVLFKIPVPVGAVLDMVAQVAYTRKHDGAIVVKVLAHVVDAATGAQELSNEFWLTFRTIPLSRNIGTSEDWVRVIPRSYDECMLYLEGKRRLTD</sequence>
<evidence type="ECO:0000256" key="3">
    <source>
        <dbReference type="ARBA" id="ARBA00022801"/>
    </source>
</evidence>
<evidence type="ECO:0000256" key="2">
    <source>
        <dbReference type="ARBA" id="ARBA00022737"/>
    </source>
</evidence>
<keyword evidence="3" id="KW-0378">Hydrolase</keyword>
<gene>
    <name evidence="6" type="primary">ACOT9</name>
    <name evidence="6" type="ORF">HK100_011705</name>
</gene>
<evidence type="ECO:0000256" key="1">
    <source>
        <dbReference type="ARBA" id="ARBA00010458"/>
    </source>
</evidence>
<comment type="similarity">
    <text evidence="1">Belongs to the acyl coenzyme A hydrolase family.</text>
</comment>
<dbReference type="InterPro" id="IPR006683">
    <property type="entry name" value="Thioestr_dom"/>
</dbReference>
<dbReference type="GO" id="GO:0006637">
    <property type="term" value="P:acyl-CoA metabolic process"/>
    <property type="evidence" value="ECO:0007669"/>
    <property type="project" value="TreeGrafter"/>
</dbReference>
<keyword evidence="2" id="KW-0677">Repeat</keyword>
<comment type="caution">
    <text evidence="6">The sequence shown here is derived from an EMBL/GenBank/DDBJ whole genome shotgun (WGS) entry which is preliminary data.</text>
</comment>
<protein>
    <submittedName>
        <fullName evidence="6">Acyl-coenzyme A thioesterase 9, mitochondrial</fullName>
    </submittedName>
</protein>
<dbReference type="SUPFAM" id="SSF54637">
    <property type="entry name" value="Thioesterase/thiol ester dehydrase-isomerase"/>
    <property type="match status" value="2"/>
</dbReference>
<dbReference type="GO" id="GO:0047617">
    <property type="term" value="F:fatty acyl-CoA hydrolase activity"/>
    <property type="evidence" value="ECO:0007669"/>
    <property type="project" value="TreeGrafter"/>
</dbReference>
<feature type="domain" description="HotDog ACOT-type" evidence="5">
    <location>
        <begin position="352"/>
        <end position="466"/>
    </location>
</feature>
<name>A0AAD5T0T8_9FUNG</name>
<dbReference type="PANTHER" id="PTHR12655:SF0">
    <property type="entry name" value="ACYL-COENZYME A THIOESTERASE 9, MITOCHONDRIAL"/>
    <property type="match status" value="1"/>
</dbReference>
<evidence type="ECO:0000256" key="4">
    <source>
        <dbReference type="ARBA" id="ARBA00022946"/>
    </source>
</evidence>
<accession>A0AAD5T0T8</accession>
<dbReference type="InterPro" id="IPR033120">
    <property type="entry name" value="HOTDOG_ACOT"/>
</dbReference>
<evidence type="ECO:0000313" key="6">
    <source>
        <dbReference type="EMBL" id="KAJ3123134.1"/>
    </source>
</evidence>
<dbReference type="Gene3D" id="3.10.129.10">
    <property type="entry name" value="Hotdog Thioesterase"/>
    <property type="match status" value="2"/>
</dbReference>